<evidence type="ECO:0000256" key="1">
    <source>
        <dbReference type="ARBA" id="ARBA00022723"/>
    </source>
</evidence>
<reference evidence="4" key="1">
    <citation type="journal article" date="2019" name="Int. J. Syst. Evol. Microbiol.">
        <title>The Global Catalogue of Microorganisms (GCM) 10K type strain sequencing project: providing services to taxonomists for standard genome sequencing and annotation.</title>
        <authorList>
            <consortium name="The Broad Institute Genomics Platform"/>
            <consortium name="The Broad Institute Genome Sequencing Center for Infectious Disease"/>
            <person name="Wu L."/>
            <person name="Ma J."/>
        </authorList>
    </citation>
    <scope>NUCLEOTIDE SEQUENCE [LARGE SCALE GENOMIC DNA]</scope>
    <source>
        <strain evidence="4">TISTR 2241</strain>
    </source>
</reference>
<dbReference type="InterPro" id="IPR051332">
    <property type="entry name" value="Fosfomycin_Res_Enzymes"/>
</dbReference>
<dbReference type="Proteomes" id="UP001597458">
    <property type="component" value="Unassembled WGS sequence"/>
</dbReference>
<sequence>MIEGISHITFIVKDLEKSTRFFKYVFDAKCIYSSGNITHSLSREKFFLIGGVWIAIMEGEPLTKQTYNHVAFKINDQDFEEYYQRITELQLEYRTPRSRIEGEGRSLYFYDYDNHLFELHTGTLQERLEKYASIQKEE</sequence>
<name>A0ABW5PRP9_9BACI</name>
<dbReference type="PANTHER" id="PTHR36113:SF6">
    <property type="entry name" value="FOSFOMYCIN RESISTANCE PROTEIN FOSX"/>
    <property type="match status" value="1"/>
</dbReference>
<dbReference type="GO" id="GO:0016787">
    <property type="term" value="F:hydrolase activity"/>
    <property type="evidence" value="ECO:0007669"/>
    <property type="project" value="UniProtKB-KW"/>
</dbReference>
<keyword evidence="1" id="KW-0479">Metal-binding</keyword>
<proteinExistence type="predicted"/>
<feature type="domain" description="VOC" evidence="2">
    <location>
        <begin position="4"/>
        <end position="122"/>
    </location>
</feature>
<dbReference type="InterPro" id="IPR037434">
    <property type="entry name" value="FosX"/>
</dbReference>
<dbReference type="Gene3D" id="3.10.180.10">
    <property type="entry name" value="2,3-Dihydroxybiphenyl 1,2-Dioxygenase, domain 1"/>
    <property type="match status" value="1"/>
</dbReference>
<dbReference type="InterPro" id="IPR029068">
    <property type="entry name" value="Glyas_Bleomycin-R_OHBP_Dase"/>
</dbReference>
<dbReference type="PANTHER" id="PTHR36113">
    <property type="entry name" value="LYASE, PUTATIVE-RELATED-RELATED"/>
    <property type="match status" value="1"/>
</dbReference>
<dbReference type="InterPro" id="IPR004360">
    <property type="entry name" value="Glyas_Fos-R_dOase_dom"/>
</dbReference>
<protein>
    <submittedName>
        <fullName evidence="3">FosX/FosE/FosI family fosfomycin resistance hydrolase</fullName>
    </submittedName>
</protein>
<dbReference type="RefSeq" id="WP_141191885.1">
    <property type="nucleotide sequence ID" value="NZ_JBHUMR010000013.1"/>
</dbReference>
<gene>
    <name evidence="3" type="primary">fosX</name>
    <name evidence="3" type="ORF">ACFSTF_09600</name>
</gene>
<evidence type="ECO:0000313" key="3">
    <source>
        <dbReference type="EMBL" id="MFD2617556.1"/>
    </source>
</evidence>
<keyword evidence="4" id="KW-1185">Reference proteome</keyword>
<organism evidence="3 4">
    <name type="scientific">Terrilactibacillus laevilacticus</name>
    <dbReference type="NCBI Taxonomy" id="1380157"/>
    <lineage>
        <taxon>Bacteria</taxon>
        <taxon>Bacillati</taxon>
        <taxon>Bacillota</taxon>
        <taxon>Bacilli</taxon>
        <taxon>Bacillales</taxon>
        <taxon>Bacillaceae</taxon>
        <taxon>Terrilactibacillus</taxon>
    </lineage>
</organism>
<dbReference type="EMBL" id="JBHUMR010000013">
    <property type="protein sequence ID" value="MFD2617556.1"/>
    <property type="molecule type" value="Genomic_DNA"/>
</dbReference>
<dbReference type="Pfam" id="PF00903">
    <property type="entry name" value="Glyoxalase"/>
    <property type="match status" value="1"/>
</dbReference>
<dbReference type="PROSITE" id="PS51819">
    <property type="entry name" value="VOC"/>
    <property type="match status" value="1"/>
</dbReference>
<comment type="caution">
    <text evidence="3">The sequence shown here is derived from an EMBL/GenBank/DDBJ whole genome shotgun (WGS) entry which is preliminary data.</text>
</comment>
<accession>A0ABW5PRP9</accession>
<dbReference type="CDD" id="cd08364">
    <property type="entry name" value="FosX"/>
    <property type="match status" value="1"/>
</dbReference>
<keyword evidence="3" id="KW-0378">Hydrolase</keyword>
<dbReference type="InterPro" id="IPR037523">
    <property type="entry name" value="VOC_core"/>
</dbReference>
<dbReference type="SUPFAM" id="SSF54593">
    <property type="entry name" value="Glyoxalase/Bleomycin resistance protein/Dihydroxybiphenyl dioxygenase"/>
    <property type="match status" value="1"/>
</dbReference>
<evidence type="ECO:0000259" key="2">
    <source>
        <dbReference type="PROSITE" id="PS51819"/>
    </source>
</evidence>
<evidence type="ECO:0000313" key="4">
    <source>
        <dbReference type="Proteomes" id="UP001597458"/>
    </source>
</evidence>
<dbReference type="NCBIfam" id="NF000222">
    <property type="entry name" value="FosX"/>
    <property type="match status" value="1"/>
</dbReference>